<dbReference type="GO" id="GO:1900079">
    <property type="term" value="P:regulation of arginine biosynthetic process"/>
    <property type="evidence" value="ECO:0007669"/>
    <property type="project" value="UniProtKB-UniRule"/>
</dbReference>
<feature type="domain" description="Arginine repressor DNA-binding" evidence="9">
    <location>
        <begin position="1"/>
        <end position="64"/>
    </location>
</feature>
<evidence type="ECO:0000313" key="12">
    <source>
        <dbReference type="Proteomes" id="UP000824088"/>
    </source>
</evidence>
<gene>
    <name evidence="7 11" type="primary">argR</name>
    <name evidence="11" type="ORF">IAD51_03695</name>
</gene>
<keyword evidence="7" id="KW-0678">Repressor</keyword>
<dbReference type="PANTHER" id="PTHR34471:SF1">
    <property type="entry name" value="ARGININE REPRESSOR"/>
    <property type="match status" value="1"/>
</dbReference>
<dbReference type="Gene3D" id="1.10.10.10">
    <property type="entry name" value="Winged helix-like DNA-binding domain superfamily/Winged helix DNA-binding domain"/>
    <property type="match status" value="1"/>
</dbReference>
<evidence type="ECO:0000256" key="1">
    <source>
        <dbReference type="ARBA" id="ARBA00004496"/>
    </source>
</evidence>
<evidence type="ECO:0000313" key="11">
    <source>
        <dbReference type="EMBL" id="HIU21324.1"/>
    </source>
</evidence>
<keyword evidence="3 7" id="KW-0963">Cytoplasm</keyword>
<reference evidence="11" key="2">
    <citation type="journal article" date="2021" name="PeerJ">
        <title>Extensive microbial diversity within the chicken gut microbiome revealed by metagenomics and culture.</title>
        <authorList>
            <person name="Gilroy R."/>
            <person name="Ravi A."/>
            <person name="Getino M."/>
            <person name="Pursley I."/>
            <person name="Horton D.L."/>
            <person name="Alikhan N.F."/>
            <person name="Baker D."/>
            <person name="Gharbi K."/>
            <person name="Hall N."/>
            <person name="Watson M."/>
            <person name="Adriaenssens E.M."/>
            <person name="Foster-Nyarko E."/>
            <person name="Jarju S."/>
            <person name="Secka A."/>
            <person name="Antonio M."/>
            <person name="Oren A."/>
            <person name="Chaudhuri R.R."/>
            <person name="La Ragione R."/>
            <person name="Hildebrand F."/>
            <person name="Pallen M.J."/>
        </authorList>
    </citation>
    <scope>NUCLEOTIDE SEQUENCE</scope>
    <source>
        <strain evidence="11">1063</strain>
    </source>
</reference>
<dbReference type="Pfam" id="PF01316">
    <property type="entry name" value="Arg_repressor"/>
    <property type="match status" value="1"/>
</dbReference>
<evidence type="ECO:0000256" key="5">
    <source>
        <dbReference type="ARBA" id="ARBA00023125"/>
    </source>
</evidence>
<dbReference type="GO" id="GO:0051259">
    <property type="term" value="P:protein complex oligomerization"/>
    <property type="evidence" value="ECO:0007669"/>
    <property type="project" value="InterPro"/>
</dbReference>
<comment type="similarity">
    <text evidence="2 7">Belongs to the ArgR family.</text>
</comment>
<evidence type="ECO:0000256" key="7">
    <source>
        <dbReference type="HAMAP-Rule" id="MF_00173"/>
    </source>
</evidence>
<dbReference type="InterPro" id="IPR036388">
    <property type="entry name" value="WH-like_DNA-bd_sf"/>
</dbReference>
<name>A0A9D1L1C1_9FIRM</name>
<evidence type="ECO:0000256" key="8">
    <source>
        <dbReference type="NCBIfam" id="TIGR01529"/>
    </source>
</evidence>
<protein>
    <recommendedName>
        <fullName evidence="7 8">Arginine repressor</fullName>
    </recommendedName>
</protein>
<dbReference type="GO" id="GO:0003700">
    <property type="term" value="F:DNA-binding transcription factor activity"/>
    <property type="evidence" value="ECO:0007669"/>
    <property type="project" value="UniProtKB-UniRule"/>
</dbReference>
<dbReference type="GO" id="GO:0006526">
    <property type="term" value="P:L-arginine biosynthetic process"/>
    <property type="evidence" value="ECO:0007669"/>
    <property type="project" value="UniProtKB-KW"/>
</dbReference>
<feature type="domain" description="Arginine repressor C-terminal" evidence="10">
    <location>
        <begin position="80"/>
        <end position="146"/>
    </location>
</feature>
<evidence type="ECO:0000256" key="3">
    <source>
        <dbReference type="ARBA" id="ARBA00022490"/>
    </source>
</evidence>
<keyword evidence="5 7" id="KW-0238">DNA-binding</keyword>
<keyword evidence="7" id="KW-0028">Amino-acid biosynthesis</keyword>
<keyword evidence="7" id="KW-0055">Arginine biosynthesis</keyword>
<evidence type="ECO:0000256" key="4">
    <source>
        <dbReference type="ARBA" id="ARBA00023015"/>
    </source>
</evidence>
<dbReference type="InterPro" id="IPR036251">
    <property type="entry name" value="Arg_repress_C_sf"/>
</dbReference>
<dbReference type="SUPFAM" id="SSF46785">
    <property type="entry name" value="Winged helix' DNA-binding domain"/>
    <property type="match status" value="1"/>
</dbReference>
<comment type="caution">
    <text evidence="11">The sequence shown here is derived from an EMBL/GenBank/DDBJ whole genome shotgun (WGS) entry which is preliminary data.</text>
</comment>
<evidence type="ECO:0000259" key="9">
    <source>
        <dbReference type="Pfam" id="PF01316"/>
    </source>
</evidence>
<dbReference type="EMBL" id="DVMN01000063">
    <property type="protein sequence ID" value="HIU21324.1"/>
    <property type="molecule type" value="Genomic_DNA"/>
</dbReference>
<reference evidence="11" key="1">
    <citation type="submission" date="2020-10" db="EMBL/GenBank/DDBJ databases">
        <authorList>
            <person name="Gilroy R."/>
        </authorList>
    </citation>
    <scope>NUCLEOTIDE SEQUENCE</scope>
    <source>
        <strain evidence="11">1063</strain>
    </source>
</reference>
<comment type="pathway">
    <text evidence="7">Amino-acid biosynthesis; L-arginine biosynthesis [regulation].</text>
</comment>
<evidence type="ECO:0000259" key="10">
    <source>
        <dbReference type="Pfam" id="PF02863"/>
    </source>
</evidence>
<dbReference type="GO" id="GO:0003677">
    <property type="term" value="F:DNA binding"/>
    <property type="evidence" value="ECO:0007669"/>
    <property type="project" value="UniProtKB-KW"/>
</dbReference>
<dbReference type="InterPro" id="IPR020899">
    <property type="entry name" value="Arg_repress_C"/>
</dbReference>
<accession>A0A9D1L1C1</accession>
<dbReference type="PANTHER" id="PTHR34471">
    <property type="entry name" value="ARGININE REPRESSOR"/>
    <property type="match status" value="1"/>
</dbReference>
<dbReference type="Gene3D" id="3.30.1360.40">
    <property type="match status" value="1"/>
</dbReference>
<dbReference type="InterPro" id="IPR001669">
    <property type="entry name" value="Arg_repress"/>
</dbReference>
<evidence type="ECO:0000256" key="2">
    <source>
        <dbReference type="ARBA" id="ARBA00008316"/>
    </source>
</evidence>
<dbReference type="Proteomes" id="UP000824088">
    <property type="component" value="Unassembled WGS sequence"/>
</dbReference>
<dbReference type="InterPro" id="IPR020900">
    <property type="entry name" value="Arg_repress_DNA-bd"/>
</dbReference>
<dbReference type="SUPFAM" id="SSF55252">
    <property type="entry name" value="C-terminal domain of arginine repressor"/>
    <property type="match status" value="1"/>
</dbReference>
<comment type="subcellular location">
    <subcellularLocation>
        <location evidence="1 7">Cytoplasm</location>
    </subcellularLocation>
</comment>
<sequence>MSREARQRKILDIIAAYDVDTQEELVTRLAAEGFSVTQATVSRDIRDMNLIKTTAADGKGYRYTAQPRKDTKAERFISVFRNTVLSIRAAENLVVIKTETGSANAAAETIDRMNMDCILGVIAGDNTIFVAVDEIENAALVAEKLEEILRP</sequence>
<evidence type="ECO:0000256" key="6">
    <source>
        <dbReference type="ARBA" id="ARBA00023163"/>
    </source>
</evidence>
<keyword evidence="6 7" id="KW-0804">Transcription</keyword>
<dbReference type="GO" id="GO:0034618">
    <property type="term" value="F:arginine binding"/>
    <property type="evidence" value="ECO:0007669"/>
    <property type="project" value="InterPro"/>
</dbReference>
<organism evidence="11 12">
    <name type="scientific">Candidatus Limadaptatus stercorigallinarum</name>
    <dbReference type="NCBI Taxonomy" id="2840845"/>
    <lineage>
        <taxon>Bacteria</taxon>
        <taxon>Bacillati</taxon>
        <taxon>Bacillota</taxon>
        <taxon>Clostridia</taxon>
        <taxon>Eubacteriales</taxon>
        <taxon>Candidatus Limadaptatus</taxon>
    </lineage>
</organism>
<dbReference type="HAMAP" id="MF_00173">
    <property type="entry name" value="Arg_repressor"/>
    <property type="match status" value="1"/>
</dbReference>
<dbReference type="NCBIfam" id="TIGR01529">
    <property type="entry name" value="argR_whole"/>
    <property type="match status" value="1"/>
</dbReference>
<dbReference type="Pfam" id="PF02863">
    <property type="entry name" value="Arg_repressor_C"/>
    <property type="match status" value="1"/>
</dbReference>
<dbReference type="AlphaFoldDB" id="A0A9D1L1C1"/>
<keyword evidence="4 7" id="KW-0805">Transcription regulation</keyword>
<dbReference type="InterPro" id="IPR036390">
    <property type="entry name" value="WH_DNA-bd_sf"/>
</dbReference>
<proteinExistence type="inferred from homology"/>
<dbReference type="GO" id="GO:0005737">
    <property type="term" value="C:cytoplasm"/>
    <property type="evidence" value="ECO:0007669"/>
    <property type="project" value="UniProtKB-SubCell"/>
</dbReference>
<dbReference type="PRINTS" id="PR01467">
    <property type="entry name" value="ARGREPRESSOR"/>
</dbReference>
<comment type="function">
    <text evidence="7">Regulates arginine biosynthesis genes.</text>
</comment>